<comment type="cofactor">
    <cofactor evidence="1">
        <name>FAD</name>
        <dbReference type="ChEBI" id="CHEBI:57692"/>
    </cofactor>
</comment>
<comment type="similarity">
    <text evidence="2">Belongs to the FAD-dependent glycerol-3-phosphate dehydrogenase family.</text>
</comment>
<dbReference type="PANTHER" id="PTHR11985:SF11">
    <property type="entry name" value="DEHYDROGENASE (FAD-DEPENDENT), PUTATIVE-RELATED"/>
    <property type="match status" value="1"/>
</dbReference>
<dbReference type="GO" id="GO:0006072">
    <property type="term" value="P:glycerol-3-phosphate metabolic process"/>
    <property type="evidence" value="ECO:0007669"/>
    <property type="project" value="InterPro"/>
</dbReference>
<reference evidence="8 9" key="1">
    <citation type="journal article" date="2018" name="BMC Genomics">
        <title>Genomic comparison of Trypanosoma conorhini and Trypanosoma rangeli to Trypanosoma cruzi strains of high and low virulence.</title>
        <authorList>
            <person name="Bradwell K.R."/>
            <person name="Koparde V.N."/>
            <person name="Matveyev A.V."/>
            <person name="Serrano M.G."/>
            <person name="Alves J.M."/>
            <person name="Parikh H."/>
            <person name="Huang B."/>
            <person name="Lee V."/>
            <person name="Espinosa-Alvarez O."/>
            <person name="Ortiz P.A."/>
            <person name="Costa-Martins A.G."/>
            <person name="Teixeira M.M."/>
            <person name="Buck G.A."/>
        </authorList>
    </citation>
    <scope>NUCLEOTIDE SEQUENCE [LARGE SCALE GENOMIC DNA]</scope>
    <source>
        <strain evidence="8 9">AM80</strain>
    </source>
</reference>
<keyword evidence="5 8" id="KW-0560">Oxidoreductase</keyword>
<keyword evidence="3" id="KW-0285">Flavoprotein</keyword>
<dbReference type="GO" id="GO:0004368">
    <property type="term" value="F:glycerol-3-phosphate dehydrogenase (quinone) activity"/>
    <property type="evidence" value="ECO:0007669"/>
    <property type="project" value="UniProtKB-EC"/>
</dbReference>
<evidence type="ECO:0000256" key="3">
    <source>
        <dbReference type="ARBA" id="ARBA00022630"/>
    </source>
</evidence>
<dbReference type="InterPro" id="IPR006076">
    <property type="entry name" value="FAD-dep_OxRdtase"/>
</dbReference>
<dbReference type="InterPro" id="IPR000447">
    <property type="entry name" value="G3P_DH_FAD-dep"/>
</dbReference>
<dbReference type="RefSeq" id="XP_029237356.1">
    <property type="nucleotide sequence ID" value="XM_029382774.1"/>
</dbReference>
<keyword evidence="4" id="KW-0274">FAD</keyword>
<protein>
    <submittedName>
        <fullName evidence="8">Glycerol-3-phosphate dehydrogenase (FAD-dependent)</fullName>
        <ecNumber evidence="8">1.1.5.3</ecNumber>
    </submittedName>
</protein>
<dbReference type="InterPro" id="IPR036188">
    <property type="entry name" value="FAD/NAD-bd_sf"/>
</dbReference>
<dbReference type="GeneID" id="40329847"/>
<keyword evidence="9" id="KW-1185">Reference proteome</keyword>
<dbReference type="EC" id="1.1.5.3" evidence="8"/>
<evidence type="ECO:0000313" key="9">
    <source>
        <dbReference type="Proteomes" id="UP000283634"/>
    </source>
</evidence>
<evidence type="ECO:0000259" key="7">
    <source>
        <dbReference type="Pfam" id="PF01266"/>
    </source>
</evidence>
<dbReference type="SUPFAM" id="SSF51905">
    <property type="entry name" value="FAD/NAD(P)-binding domain"/>
    <property type="match status" value="1"/>
</dbReference>
<dbReference type="AlphaFoldDB" id="A0A3R7LTT0"/>
<evidence type="ECO:0000256" key="1">
    <source>
        <dbReference type="ARBA" id="ARBA00001974"/>
    </source>
</evidence>
<gene>
    <name evidence="8" type="ORF">TraAM80_05914</name>
</gene>
<dbReference type="GO" id="GO:0005739">
    <property type="term" value="C:mitochondrion"/>
    <property type="evidence" value="ECO:0007669"/>
    <property type="project" value="TreeGrafter"/>
</dbReference>
<dbReference type="Gene3D" id="3.50.50.60">
    <property type="entry name" value="FAD/NAD(P)-binding domain"/>
    <property type="match status" value="1"/>
</dbReference>
<dbReference type="EMBL" id="MKGL01000205">
    <property type="protein sequence ID" value="RNF03180.1"/>
    <property type="molecule type" value="Genomic_DNA"/>
</dbReference>
<dbReference type="OrthoDB" id="264015at2759"/>
<evidence type="ECO:0000256" key="5">
    <source>
        <dbReference type="ARBA" id="ARBA00023002"/>
    </source>
</evidence>
<organism evidence="8 9">
    <name type="scientific">Trypanosoma rangeli</name>
    <dbReference type="NCBI Taxonomy" id="5698"/>
    <lineage>
        <taxon>Eukaryota</taxon>
        <taxon>Discoba</taxon>
        <taxon>Euglenozoa</taxon>
        <taxon>Kinetoplastea</taxon>
        <taxon>Metakinetoplastina</taxon>
        <taxon>Trypanosomatida</taxon>
        <taxon>Trypanosomatidae</taxon>
        <taxon>Trypanosoma</taxon>
        <taxon>Herpetosoma</taxon>
    </lineage>
</organism>
<dbReference type="VEuPathDB" id="TriTrypDB:TRSC58_00244"/>
<comment type="caution">
    <text evidence="8">The sequence shown here is derived from an EMBL/GenBank/DDBJ whole genome shotgun (WGS) entry which is preliminary data.</text>
</comment>
<feature type="domain" description="FAD dependent oxidoreductase" evidence="7">
    <location>
        <begin position="63"/>
        <end position="258"/>
    </location>
</feature>
<evidence type="ECO:0000256" key="4">
    <source>
        <dbReference type="ARBA" id="ARBA00022827"/>
    </source>
</evidence>
<name>A0A3R7LTT0_TRYRA</name>
<proteinExistence type="inferred from homology"/>
<sequence length="304" mass="32992">MSLSLAAARQGCTLLWMLPSVACASHWWMLMTLAPAALERCPHLSPVPFRTFSERCDNVIYYWLRRGVEVWRALTVWSNVALGLVQSGVSTLIPSSHSLELMELTTAAVIAMLFSPFLGVWKPFHFVRGDALRTEGHETENEVQGGVLLQDTLLDGNAASVALARTVEALGAVVLNYASVMSIAEVEATPRVKGHANFAVVVNDVSAPKGVGASTSRGLTVYTRNIVNCAGSWVDEVKQLMPTHTTDAVPSVVARHQVKSYFVLPHSAVHPMKTKNMHSRCDADAMFALTDLLQLRLSDAAAVV</sequence>
<dbReference type="Proteomes" id="UP000283634">
    <property type="component" value="Unassembled WGS sequence"/>
</dbReference>
<evidence type="ECO:0000256" key="2">
    <source>
        <dbReference type="ARBA" id="ARBA00007330"/>
    </source>
</evidence>
<feature type="chain" id="PRO_5018578467" evidence="6">
    <location>
        <begin position="24"/>
        <end position="304"/>
    </location>
</feature>
<dbReference type="PANTHER" id="PTHR11985">
    <property type="entry name" value="GLYCEROL-3-PHOSPHATE DEHYDROGENASE"/>
    <property type="match status" value="1"/>
</dbReference>
<keyword evidence="6" id="KW-0732">Signal</keyword>
<evidence type="ECO:0000313" key="8">
    <source>
        <dbReference type="EMBL" id="RNF03180.1"/>
    </source>
</evidence>
<dbReference type="Pfam" id="PF01266">
    <property type="entry name" value="DAO"/>
    <property type="match status" value="1"/>
</dbReference>
<feature type="signal peptide" evidence="6">
    <location>
        <begin position="1"/>
        <end position="23"/>
    </location>
</feature>
<dbReference type="Gene3D" id="3.30.9.10">
    <property type="entry name" value="D-Amino Acid Oxidase, subunit A, domain 2"/>
    <property type="match status" value="1"/>
</dbReference>
<accession>A0A3R7LTT0</accession>
<evidence type="ECO:0000256" key="6">
    <source>
        <dbReference type="SAM" id="SignalP"/>
    </source>
</evidence>